<evidence type="ECO:0000313" key="2">
    <source>
        <dbReference type="Proteomes" id="UP000583387"/>
    </source>
</evidence>
<dbReference type="InterPro" id="IPR038444">
    <property type="entry name" value="DUF465_sf"/>
</dbReference>
<gene>
    <name evidence="1" type="ORF">PSEWESI4_02202</name>
</gene>
<dbReference type="EMBL" id="CAJFCI010000043">
    <property type="protein sequence ID" value="CAD5107922.1"/>
    <property type="molecule type" value="Genomic_DNA"/>
</dbReference>
<evidence type="ECO:0008006" key="3">
    <source>
        <dbReference type="Google" id="ProtNLM"/>
    </source>
</evidence>
<accession>A0A7U7IAG8</accession>
<dbReference type="AlphaFoldDB" id="A0A7U7IAG8"/>
<protein>
    <recommendedName>
        <fullName evidence="3">DUF465 domain-containing protein</fullName>
    </recommendedName>
</protein>
<name>A0A7U7IAG8_9GAMM</name>
<dbReference type="InterPro" id="IPR007420">
    <property type="entry name" value="DUF465"/>
</dbReference>
<evidence type="ECO:0000313" key="1">
    <source>
        <dbReference type="EMBL" id="CAD5107922.1"/>
    </source>
</evidence>
<dbReference type="Gene3D" id="6.10.280.50">
    <property type="match status" value="1"/>
</dbReference>
<dbReference type="Proteomes" id="UP000583387">
    <property type="component" value="Unassembled WGS sequence"/>
</dbReference>
<reference evidence="1 2" key="1">
    <citation type="submission" date="2020-08" db="EMBL/GenBank/DDBJ databases">
        <authorList>
            <person name="Criscuolo A."/>
        </authorList>
    </citation>
    <scope>NUCLEOTIDE SEQUENCE [LARGE SCALE GENOMIC DNA]</scope>
    <source>
        <strain evidence="1">CIP111764</strain>
    </source>
</reference>
<sequence length="91" mass="10548">MAYNLRSLGSPDRSISRQHERLARLQQQYESVDKRIFRVENGIEPLENLSLTALKMHRSGLREDILRLRDRLQGMRPAVNPASTGMMRAFP</sequence>
<keyword evidence="2" id="KW-1185">Reference proteome</keyword>
<organism evidence="1 2">
    <name type="scientific">Zestomonas carbonaria</name>
    <dbReference type="NCBI Taxonomy" id="2762745"/>
    <lineage>
        <taxon>Bacteria</taxon>
        <taxon>Pseudomonadati</taxon>
        <taxon>Pseudomonadota</taxon>
        <taxon>Gammaproteobacteria</taxon>
        <taxon>Pseudomonadales</taxon>
        <taxon>Pseudomonadaceae</taxon>
        <taxon>Zestomonas</taxon>
    </lineage>
</organism>
<proteinExistence type="predicted"/>
<dbReference type="RefSeq" id="WP_187671260.1">
    <property type="nucleotide sequence ID" value="NZ_CAJFCI010000043.1"/>
</dbReference>
<dbReference type="Pfam" id="PF04325">
    <property type="entry name" value="DUF465"/>
    <property type="match status" value="1"/>
</dbReference>
<comment type="caution">
    <text evidence="1">The sequence shown here is derived from an EMBL/GenBank/DDBJ whole genome shotgun (WGS) entry which is preliminary data.</text>
</comment>